<dbReference type="InterPro" id="IPR051266">
    <property type="entry name" value="CLCR"/>
</dbReference>
<keyword evidence="4" id="KW-1185">Reference proteome</keyword>
<feature type="chain" id="PRO_5010292928" evidence="1">
    <location>
        <begin position="21"/>
        <end position="470"/>
    </location>
</feature>
<dbReference type="Pfam" id="PF00092">
    <property type="entry name" value="VWA"/>
    <property type="match status" value="1"/>
</dbReference>
<dbReference type="Gene3D" id="3.40.50.410">
    <property type="entry name" value="von Willebrand factor, type A domain"/>
    <property type="match status" value="1"/>
</dbReference>
<organism evidence="3 4">
    <name type="scientific">Stigmatella aurantiaca</name>
    <dbReference type="NCBI Taxonomy" id="41"/>
    <lineage>
        <taxon>Bacteria</taxon>
        <taxon>Pseudomonadati</taxon>
        <taxon>Myxococcota</taxon>
        <taxon>Myxococcia</taxon>
        <taxon>Myxococcales</taxon>
        <taxon>Cystobacterineae</taxon>
        <taxon>Archangiaceae</taxon>
        <taxon>Stigmatella</taxon>
    </lineage>
</organism>
<sequence>MSRTVLLLSAAALLALGALALGLPKPPPVLDTTHTVATPDEEAATEVLPWVASSGWGPLTLEGKLSGAWVQSGPSEAFAVLEVKAREPKEQRRVPANVALVIDRSGSMRGQKMDDAKQAAREFISQVRPEDRVTLVHYGTDVTVFPATLATEYERERMYAFVEGIEDGGSTNISGALEAAAEQLKGATEFFKVSRIILLSDGQPTAGLQREEELFALARTLRGQGIAVSGLGVGADFNENLMQGIADQGGGFSGFLRSEQLAEVFTRELEQATRTVARAVEVRLTLPPAVHSVEVMGVTAVREGNEVRVPLYDMAGGQSARLVVKLSLETEASDDPLELLVATVHYINVETDRPAEAQVALTAKSTEKPKVVRAHLDKDVRVHAHRALGTQQMRAAAEEMKRGNRQSALSLMGSARRFFGASASALSGDIEDLDRTRDAYEHAQSASEQRDHARSLQIKSIKNFGQENAY</sequence>
<dbReference type="PROSITE" id="PS50234">
    <property type="entry name" value="VWFA"/>
    <property type="match status" value="1"/>
</dbReference>
<protein>
    <submittedName>
        <fullName evidence="3">Ca-activated chloride channel family protein</fullName>
    </submittedName>
</protein>
<proteinExistence type="predicted"/>
<dbReference type="SMART" id="SM00327">
    <property type="entry name" value="VWA"/>
    <property type="match status" value="1"/>
</dbReference>
<evidence type="ECO:0000259" key="2">
    <source>
        <dbReference type="PROSITE" id="PS50234"/>
    </source>
</evidence>
<evidence type="ECO:0000313" key="3">
    <source>
        <dbReference type="EMBL" id="SEK94925.1"/>
    </source>
</evidence>
<accession>A0A1H7L8X0</accession>
<evidence type="ECO:0000313" key="4">
    <source>
        <dbReference type="Proteomes" id="UP000182719"/>
    </source>
</evidence>
<dbReference type="EMBL" id="FOAP01000003">
    <property type="protein sequence ID" value="SEK94925.1"/>
    <property type="molecule type" value="Genomic_DNA"/>
</dbReference>
<dbReference type="PANTHER" id="PTHR10579">
    <property type="entry name" value="CALCIUM-ACTIVATED CHLORIDE CHANNEL REGULATOR"/>
    <property type="match status" value="1"/>
</dbReference>
<dbReference type="OrthoDB" id="9781333at2"/>
<dbReference type="PANTHER" id="PTHR10579:SF43">
    <property type="entry name" value="ZINC FINGER (C3HC4-TYPE RING FINGER) FAMILY PROTEIN"/>
    <property type="match status" value="1"/>
</dbReference>
<evidence type="ECO:0000256" key="1">
    <source>
        <dbReference type="SAM" id="SignalP"/>
    </source>
</evidence>
<name>A0A1H7L8X0_STIAU</name>
<dbReference type="SUPFAM" id="SSF53300">
    <property type="entry name" value="vWA-like"/>
    <property type="match status" value="1"/>
</dbReference>
<dbReference type="RefSeq" id="WP_075005762.1">
    <property type="nucleotide sequence ID" value="NZ_FOAP01000003.1"/>
</dbReference>
<feature type="signal peptide" evidence="1">
    <location>
        <begin position="1"/>
        <end position="20"/>
    </location>
</feature>
<gene>
    <name evidence="3" type="ORF">SAMN05444354_103146</name>
</gene>
<feature type="domain" description="VWFA" evidence="2">
    <location>
        <begin position="97"/>
        <end position="276"/>
    </location>
</feature>
<dbReference type="InterPro" id="IPR036465">
    <property type="entry name" value="vWFA_dom_sf"/>
</dbReference>
<keyword evidence="1" id="KW-0732">Signal</keyword>
<dbReference type="AlphaFoldDB" id="A0A1H7L8X0"/>
<dbReference type="Proteomes" id="UP000182719">
    <property type="component" value="Unassembled WGS sequence"/>
</dbReference>
<reference evidence="4" key="1">
    <citation type="submission" date="2016-10" db="EMBL/GenBank/DDBJ databases">
        <authorList>
            <person name="Varghese N."/>
            <person name="Submissions S."/>
        </authorList>
    </citation>
    <scope>NUCLEOTIDE SEQUENCE [LARGE SCALE GENOMIC DNA]</scope>
    <source>
        <strain evidence="4">DSM 17044</strain>
    </source>
</reference>
<dbReference type="InterPro" id="IPR002035">
    <property type="entry name" value="VWF_A"/>
</dbReference>